<keyword evidence="5" id="KW-0598">Phosphotransferase system</keyword>
<keyword evidence="6" id="KW-0418">Kinase</keyword>
<comment type="caution">
    <text evidence="10">The sequence shown here is derived from an EMBL/GenBank/DDBJ whole genome shotgun (WGS) entry which is preliminary data.</text>
</comment>
<dbReference type="EMBL" id="QUSL01000013">
    <property type="protein sequence ID" value="RGD84998.1"/>
    <property type="molecule type" value="Genomic_DNA"/>
</dbReference>
<dbReference type="Pfam" id="PF02302">
    <property type="entry name" value="PTS_IIB"/>
    <property type="match status" value="1"/>
</dbReference>
<dbReference type="InterPro" id="IPR051819">
    <property type="entry name" value="PTS_sugar-specific_EIIB"/>
</dbReference>
<feature type="modified residue" description="Phosphocysteine; by EIIA" evidence="7">
    <location>
        <position position="109"/>
    </location>
</feature>
<dbReference type="InterPro" id="IPR013012">
    <property type="entry name" value="PTS_EIIB_3"/>
</dbReference>
<dbReference type="Proteomes" id="UP001211987">
    <property type="component" value="Unassembled WGS sequence"/>
</dbReference>
<keyword evidence="1" id="KW-0813">Transport</keyword>
<dbReference type="Gene3D" id="3.40.50.2300">
    <property type="match status" value="1"/>
</dbReference>
<dbReference type="InterPro" id="IPR003501">
    <property type="entry name" value="PTS_EIIB_2/3"/>
</dbReference>
<dbReference type="AlphaFoldDB" id="A0A3E3ECF9"/>
<keyword evidence="2" id="KW-0597">Phosphoprotein</keyword>
<dbReference type="GO" id="GO:0009401">
    <property type="term" value="P:phosphoenolpyruvate-dependent sugar phosphotransferase system"/>
    <property type="evidence" value="ECO:0007669"/>
    <property type="project" value="UniProtKB-KW"/>
</dbReference>
<keyword evidence="3" id="KW-0762">Sugar transport</keyword>
<protein>
    <recommendedName>
        <fullName evidence="8">PTS EIIB type-3 domain-containing protein</fullName>
    </recommendedName>
</protein>
<dbReference type="InterPro" id="IPR036095">
    <property type="entry name" value="PTS_EIIB-like_sf"/>
</dbReference>
<dbReference type="GO" id="GO:0016301">
    <property type="term" value="F:kinase activity"/>
    <property type="evidence" value="ECO:0007669"/>
    <property type="project" value="UniProtKB-KW"/>
</dbReference>
<dbReference type="EMBL" id="JAQLKE010000008">
    <property type="protein sequence ID" value="MDB7083438.1"/>
    <property type="molecule type" value="Genomic_DNA"/>
</dbReference>
<dbReference type="GO" id="GO:0008982">
    <property type="term" value="F:protein-N(PI)-phosphohistidine-sugar phosphotransferase activity"/>
    <property type="evidence" value="ECO:0007669"/>
    <property type="project" value="InterPro"/>
</dbReference>
<evidence type="ECO:0000256" key="1">
    <source>
        <dbReference type="ARBA" id="ARBA00022448"/>
    </source>
</evidence>
<keyword evidence="4" id="KW-0808">Transferase</keyword>
<reference evidence="9" key="2">
    <citation type="submission" date="2023-01" db="EMBL/GenBank/DDBJ databases">
        <title>Human gut microbiome strain richness.</title>
        <authorList>
            <person name="Chen-Liaw A."/>
        </authorList>
    </citation>
    <scope>NUCLEOTIDE SEQUENCE</scope>
    <source>
        <strain evidence="9">1001217st2_G6_1001217B_191108</strain>
    </source>
</reference>
<feature type="domain" description="PTS EIIB type-3" evidence="8">
    <location>
        <begin position="102"/>
        <end position="205"/>
    </location>
</feature>
<evidence type="ECO:0000256" key="6">
    <source>
        <dbReference type="ARBA" id="ARBA00022777"/>
    </source>
</evidence>
<evidence type="ECO:0000256" key="2">
    <source>
        <dbReference type="ARBA" id="ARBA00022553"/>
    </source>
</evidence>
<dbReference type="PANTHER" id="PTHR34581">
    <property type="entry name" value="PTS SYSTEM N,N'-DIACETYLCHITOBIOSE-SPECIFIC EIIB COMPONENT"/>
    <property type="match status" value="1"/>
</dbReference>
<evidence type="ECO:0000313" key="9">
    <source>
        <dbReference type="EMBL" id="MDB7083438.1"/>
    </source>
</evidence>
<dbReference type="RefSeq" id="WP_003535984.1">
    <property type="nucleotide sequence ID" value="NZ_AP031443.1"/>
</dbReference>
<evidence type="ECO:0000313" key="10">
    <source>
        <dbReference type="EMBL" id="RGD84998.1"/>
    </source>
</evidence>
<evidence type="ECO:0000256" key="3">
    <source>
        <dbReference type="ARBA" id="ARBA00022597"/>
    </source>
</evidence>
<sequence length="205" mass="23878">MDEFLQGINASIYLKWILMQNNHYSLNIKVDDNDNNTIIISNEIVIGKIIYYGKGIFEEELNDRQTKEKIFYLHFQLTHFNHAVELFKEMINCALEATNRPQIRVLLCCSGGLTTTLFASKMQELAKLENLSYEIFATGYSRLFEIANDYDIILIAPQVAYMLPQAKRRLPDKEVVTIPTRIFATNDYSGALKIIYDWYQNKEEK</sequence>
<gene>
    <name evidence="10" type="ORF">DXB93_09400</name>
    <name evidence="9" type="ORF">PM738_06480</name>
</gene>
<reference evidence="10 11" key="1">
    <citation type="submission" date="2018-08" db="EMBL/GenBank/DDBJ databases">
        <title>A genome reference for cultivated species of the human gut microbiota.</title>
        <authorList>
            <person name="Zou Y."/>
            <person name="Xue W."/>
            <person name="Luo G."/>
        </authorList>
    </citation>
    <scope>NUCLEOTIDE SEQUENCE [LARGE SCALE GENOMIC DNA]</scope>
    <source>
        <strain evidence="10 11">OM06-4</strain>
    </source>
</reference>
<evidence type="ECO:0000256" key="5">
    <source>
        <dbReference type="ARBA" id="ARBA00022683"/>
    </source>
</evidence>
<dbReference type="GeneID" id="64194859"/>
<evidence type="ECO:0000313" key="11">
    <source>
        <dbReference type="Proteomes" id="UP000261032"/>
    </source>
</evidence>
<proteinExistence type="predicted"/>
<evidence type="ECO:0000256" key="7">
    <source>
        <dbReference type="PROSITE-ProRule" id="PRU00423"/>
    </source>
</evidence>
<organism evidence="10 11">
    <name type="scientific">Thomasclavelia ramosa</name>
    <dbReference type="NCBI Taxonomy" id="1547"/>
    <lineage>
        <taxon>Bacteria</taxon>
        <taxon>Bacillati</taxon>
        <taxon>Bacillota</taxon>
        <taxon>Erysipelotrichia</taxon>
        <taxon>Erysipelotrichales</taxon>
        <taxon>Coprobacillaceae</taxon>
        <taxon>Thomasclavelia</taxon>
    </lineage>
</organism>
<dbReference type="SUPFAM" id="SSF52794">
    <property type="entry name" value="PTS system IIB component-like"/>
    <property type="match status" value="1"/>
</dbReference>
<name>A0A3E3ECF9_9FIRM</name>
<evidence type="ECO:0000256" key="4">
    <source>
        <dbReference type="ARBA" id="ARBA00022679"/>
    </source>
</evidence>
<dbReference type="PANTHER" id="PTHR34581:SF2">
    <property type="entry name" value="PTS SYSTEM N,N'-DIACETYLCHITOBIOSE-SPECIFIC EIIB COMPONENT"/>
    <property type="match status" value="1"/>
</dbReference>
<dbReference type="PROSITE" id="PS51100">
    <property type="entry name" value="PTS_EIIB_TYPE_3"/>
    <property type="match status" value="1"/>
</dbReference>
<accession>A0A3E3ECF9</accession>
<evidence type="ECO:0000259" key="8">
    <source>
        <dbReference type="PROSITE" id="PS51100"/>
    </source>
</evidence>
<dbReference type="Proteomes" id="UP000261032">
    <property type="component" value="Unassembled WGS sequence"/>
</dbReference>